<evidence type="ECO:0000256" key="1">
    <source>
        <dbReference type="SAM" id="MobiDB-lite"/>
    </source>
</evidence>
<dbReference type="PANTHER" id="PTHR47336">
    <property type="entry name" value="TRANSCRIPTION FACTOR HMS1-RELATED"/>
    <property type="match status" value="1"/>
</dbReference>
<accession>A0A9P6ZAU1</accession>
<dbReference type="InterPro" id="IPR011598">
    <property type="entry name" value="bHLH_dom"/>
</dbReference>
<keyword evidence="4" id="KW-1185">Reference proteome</keyword>
<feature type="region of interest" description="Disordered" evidence="1">
    <location>
        <begin position="127"/>
        <end position="156"/>
    </location>
</feature>
<evidence type="ECO:0000259" key="2">
    <source>
        <dbReference type="PROSITE" id="PS50888"/>
    </source>
</evidence>
<protein>
    <recommendedName>
        <fullName evidence="2">BHLH domain-containing protein</fullName>
    </recommendedName>
</protein>
<dbReference type="Gene3D" id="4.10.280.10">
    <property type="entry name" value="Helix-loop-helix DNA-binding domain"/>
    <property type="match status" value="1"/>
</dbReference>
<feature type="compositionally biased region" description="Polar residues" evidence="1">
    <location>
        <begin position="131"/>
        <end position="156"/>
    </location>
</feature>
<proteinExistence type="predicted"/>
<feature type="region of interest" description="Disordered" evidence="1">
    <location>
        <begin position="347"/>
        <end position="385"/>
    </location>
</feature>
<feature type="region of interest" description="Disordered" evidence="1">
    <location>
        <begin position="730"/>
        <end position="752"/>
    </location>
</feature>
<name>A0A9P6ZAU1_9FUNG</name>
<sequence>METFTTFPVDFLTENNEDPYFSLSQFDFELQQQAQAALQQQENWQDFDKYLSPNNRNTMLNYQLLNNNQSMFMNNNSSNQFNDGSLFYASLDDMMPTTQQENYINESANNTKLQDDSIKQEEYTTLEDLSKQQQENIHPSGIKNQSPKLTDTPTASVSTPSNMNFINWDNLDQPQGKIPIQRLKSINTVNNAVNAVLNSSSATHPAGGRQQKKTAHNAIERRYRNNINDRITELKNAVPALLYAKVNHNKKRPHKNNEEEDSEDGEEYLDGVAVATKLNKATILRKATEYINHLKRTGEHIRRENGALQNILVQLPGGSEILQQYHLQKQQREQELRRQHLLEREFQKQEIQSRKKNDRKRTKYSNHSDEYESSPSSPDPVTPPALTPNRVFMAMFMAISLFSTSPLTTTGNSEHHHVSRAPGVDNNLTKQDVNAATVSFSFFQFDSFWSTLKTLMFVACLIQLCLPLFKTLFFKSIKLKRVARRTKRQQSPNSNVTSPGELKCKQMYSILNHPRPLLPTNSFFTFLLLIKEATRFFFHHVLSYDVLYNHHESEEQAWAQVCRWIKLNEILCFQGASTLIKIYACLNMINQVDLLDEDDDNQTRTRAYATAALQLTTTSFSPAKKLADYLWDQAADGAPKKVEEGSGWMLALAWMHPVQAHGSIRSIPETRAWSETLEILENQQAMKEGLCLSYTAPVLVPVMMLSTLHLLDHLRIQFERLVSLMALQGNPTEDEEDEEDGNESDAELESHDGFETLMLLTEPYEEEEGGDEQRLVHWFATLGAVVEALWKNKTDQVERHLPGLIQRVPRSMTSRSLLQRSTLNQSDEIIKKTMLRTLVGSALVRHPDSEKQKQGLTELRNAERLKRFIEDEEKDRVNDLESTVLSLAECVVSLIGLEAWTMAIRFEEDNKIKTQAKECAAALKKMILRDPYLKSFGEAKFIVKKLKQLKKFLASQSKKEEGGDLKEDEDENAAKHEALVKCVEKAHSILHD</sequence>
<reference evidence="3 4" key="1">
    <citation type="journal article" date="2020" name="Microb. Genom.">
        <title>Genetic diversity of clinical and environmental Mucorales isolates obtained from an investigation of mucormycosis cases among solid organ transplant recipients.</title>
        <authorList>
            <person name="Nguyen M.H."/>
            <person name="Kaul D."/>
            <person name="Muto C."/>
            <person name="Cheng S.J."/>
            <person name="Richter R.A."/>
            <person name="Bruno V.M."/>
            <person name="Liu G."/>
            <person name="Beyhan S."/>
            <person name="Sundermann A.J."/>
            <person name="Mounaud S."/>
            <person name="Pasculle A.W."/>
            <person name="Nierman W.C."/>
            <person name="Driscoll E."/>
            <person name="Cumbie R."/>
            <person name="Clancy C.J."/>
            <person name="Dupont C.L."/>
        </authorList>
    </citation>
    <scope>NUCLEOTIDE SEQUENCE [LARGE SCALE GENOMIC DNA]</scope>
    <source>
        <strain evidence="3 4">GL24</strain>
    </source>
</reference>
<dbReference type="PANTHER" id="PTHR47336:SF2">
    <property type="entry name" value="TRANSCRIPTION FACTOR HMS1-RELATED"/>
    <property type="match status" value="1"/>
</dbReference>
<dbReference type="SMART" id="SM00353">
    <property type="entry name" value="HLH"/>
    <property type="match status" value="1"/>
</dbReference>
<feature type="domain" description="BHLH" evidence="2">
    <location>
        <begin position="211"/>
        <end position="294"/>
    </location>
</feature>
<dbReference type="Proteomes" id="UP000740926">
    <property type="component" value="Unassembled WGS sequence"/>
</dbReference>
<dbReference type="InterPro" id="IPR052099">
    <property type="entry name" value="Regulatory_TF_Diverse"/>
</dbReference>
<comment type="caution">
    <text evidence="3">The sequence shown here is derived from an EMBL/GenBank/DDBJ whole genome shotgun (WGS) entry which is preliminary data.</text>
</comment>
<evidence type="ECO:0000313" key="3">
    <source>
        <dbReference type="EMBL" id="KAG1574361.1"/>
    </source>
</evidence>
<dbReference type="InterPro" id="IPR036638">
    <property type="entry name" value="HLH_DNA-bd_sf"/>
</dbReference>
<evidence type="ECO:0000313" key="4">
    <source>
        <dbReference type="Proteomes" id="UP000740926"/>
    </source>
</evidence>
<dbReference type="SUPFAM" id="SSF47459">
    <property type="entry name" value="HLH, helix-loop-helix DNA-binding domain"/>
    <property type="match status" value="1"/>
</dbReference>
<dbReference type="GO" id="GO:0046983">
    <property type="term" value="F:protein dimerization activity"/>
    <property type="evidence" value="ECO:0007669"/>
    <property type="project" value="InterPro"/>
</dbReference>
<gene>
    <name evidence="3" type="ORF">G6F50_002031</name>
</gene>
<dbReference type="Pfam" id="PF00010">
    <property type="entry name" value="HLH"/>
    <property type="match status" value="1"/>
</dbReference>
<dbReference type="EMBL" id="JAANIU010000181">
    <property type="protein sequence ID" value="KAG1574361.1"/>
    <property type="molecule type" value="Genomic_DNA"/>
</dbReference>
<feature type="region of interest" description="Disordered" evidence="1">
    <location>
        <begin position="247"/>
        <end position="266"/>
    </location>
</feature>
<feature type="compositionally biased region" description="Acidic residues" evidence="1">
    <location>
        <begin position="732"/>
        <end position="747"/>
    </location>
</feature>
<dbReference type="OMA" id="WACITEE"/>
<organism evidence="3 4">
    <name type="scientific">Rhizopus delemar</name>
    <dbReference type="NCBI Taxonomy" id="936053"/>
    <lineage>
        <taxon>Eukaryota</taxon>
        <taxon>Fungi</taxon>
        <taxon>Fungi incertae sedis</taxon>
        <taxon>Mucoromycota</taxon>
        <taxon>Mucoromycotina</taxon>
        <taxon>Mucoromycetes</taxon>
        <taxon>Mucorales</taxon>
        <taxon>Mucorineae</taxon>
        <taxon>Rhizopodaceae</taxon>
        <taxon>Rhizopus</taxon>
    </lineage>
</organism>
<dbReference type="PROSITE" id="PS50888">
    <property type="entry name" value="BHLH"/>
    <property type="match status" value="1"/>
</dbReference>
<dbReference type="AlphaFoldDB" id="A0A9P6ZAU1"/>